<dbReference type="Proteomes" id="UP001060215">
    <property type="component" value="Chromosome 6"/>
</dbReference>
<gene>
    <name evidence="1" type="ORF">LOK49_LG03G00359</name>
</gene>
<accession>A0ACC0I8Q3</accession>
<protein>
    <submittedName>
        <fullName evidence="1">Non-functional NADPH-dependent codeinone reductase 2</fullName>
    </submittedName>
</protein>
<name>A0ACC0I8Q3_9ERIC</name>
<comment type="caution">
    <text evidence="1">The sequence shown here is derived from an EMBL/GenBank/DDBJ whole genome shotgun (WGS) entry which is preliminary data.</text>
</comment>
<sequence>MAVNSSQEKQWVAPRENGKPGLFEKKKISTRVSEKIKKTKVVASTGMKKVKEGASAGAYWMKLMYRDVEVNPVWQQKKLIEFCKANGILVVAYAALGAVGTYYGTNRVIESEVLKEIANARGKTVAQVCLRWAYEQGIGVLVKSFNKERMKQNLEIFNWSLSNEESKKIGEIPQSRACLGKDYTSANGPIKTIEELWDGEL</sequence>
<organism evidence="1 2">
    <name type="scientific">Camellia lanceoleosa</name>
    <dbReference type="NCBI Taxonomy" id="1840588"/>
    <lineage>
        <taxon>Eukaryota</taxon>
        <taxon>Viridiplantae</taxon>
        <taxon>Streptophyta</taxon>
        <taxon>Embryophyta</taxon>
        <taxon>Tracheophyta</taxon>
        <taxon>Spermatophyta</taxon>
        <taxon>Magnoliopsida</taxon>
        <taxon>eudicotyledons</taxon>
        <taxon>Gunneridae</taxon>
        <taxon>Pentapetalae</taxon>
        <taxon>asterids</taxon>
        <taxon>Ericales</taxon>
        <taxon>Theaceae</taxon>
        <taxon>Camellia</taxon>
    </lineage>
</organism>
<reference evidence="1 2" key="1">
    <citation type="journal article" date="2022" name="Plant J.">
        <title>Chromosome-level genome of Camellia lanceoleosa provides a valuable resource for understanding genome evolution and self-incompatibility.</title>
        <authorList>
            <person name="Gong W."/>
            <person name="Xiao S."/>
            <person name="Wang L."/>
            <person name="Liao Z."/>
            <person name="Chang Y."/>
            <person name="Mo W."/>
            <person name="Hu G."/>
            <person name="Li W."/>
            <person name="Zhao G."/>
            <person name="Zhu H."/>
            <person name="Hu X."/>
            <person name="Ji K."/>
            <person name="Xiang X."/>
            <person name="Song Q."/>
            <person name="Yuan D."/>
            <person name="Jin S."/>
            <person name="Zhang L."/>
        </authorList>
    </citation>
    <scope>NUCLEOTIDE SEQUENCE [LARGE SCALE GENOMIC DNA]</scope>
    <source>
        <strain evidence="1">SQ_2022a</strain>
    </source>
</reference>
<evidence type="ECO:0000313" key="2">
    <source>
        <dbReference type="Proteomes" id="UP001060215"/>
    </source>
</evidence>
<keyword evidence="2" id="KW-1185">Reference proteome</keyword>
<proteinExistence type="predicted"/>
<evidence type="ECO:0000313" key="1">
    <source>
        <dbReference type="EMBL" id="KAI8021192.1"/>
    </source>
</evidence>
<dbReference type="EMBL" id="CM045763">
    <property type="protein sequence ID" value="KAI8021192.1"/>
    <property type="molecule type" value="Genomic_DNA"/>
</dbReference>